<dbReference type="AlphaFoldDB" id="A0A8K0KLG4"/>
<dbReference type="EMBL" id="KZ309173">
    <property type="protein sequence ID" value="KAG8237459.1"/>
    <property type="molecule type" value="Genomic_DNA"/>
</dbReference>
<dbReference type="InterPro" id="IPR027417">
    <property type="entry name" value="P-loop_NTPase"/>
</dbReference>
<organism evidence="4 5">
    <name type="scientific">Ladona fulva</name>
    <name type="common">Scarce chaser dragonfly</name>
    <name type="synonym">Libellula fulva</name>
    <dbReference type="NCBI Taxonomy" id="123851"/>
    <lineage>
        <taxon>Eukaryota</taxon>
        <taxon>Metazoa</taxon>
        <taxon>Ecdysozoa</taxon>
        <taxon>Arthropoda</taxon>
        <taxon>Hexapoda</taxon>
        <taxon>Insecta</taxon>
        <taxon>Pterygota</taxon>
        <taxon>Palaeoptera</taxon>
        <taxon>Odonata</taxon>
        <taxon>Epiprocta</taxon>
        <taxon>Anisoptera</taxon>
        <taxon>Libelluloidea</taxon>
        <taxon>Libellulidae</taxon>
        <taxon>Ladona</taxon>
    </lineage>
</organism>
<proteinExistence type="predicted"/>
<evidence type="ECO:0000313" key="5">
    <source>
        <dbReference type="Proteomes" id="UP000792457"/>
    </source>
</evidence>
<gene>
    <name evidence="4" type="ORF">J437_LFUL017639</name>
</gene>
<dbReference type="CDD" id="cd03250">
    <property type="entry name" value="ABCC_MRP_domain1"/>
    <property type="match status" value="1"/>
</dbReference>
<dbReference type="GO" id="GO:0016020">
    <property type="term" value="C:membrane"/>
    <property type="evidence" value="ECO:0007669"/>
    <property type="project" value="TreeGrafter"/>
</dbReference>
<dbReference type="InterPro" id="IPR050173">
    <property type="entry name" value="ABC_transporter_C-like"/>
</dbReference>
<dbReference type="PANTHER" id="PTHR24223:SF447">
    <property type="entry name" value="MULTIDRUG RESISTANCE-ASSOCIATED PROTEIN 5"/>
    <property type="match status" value="1"/>
</dbReference>
<keyword evidence="1" id="KW-0547">Nucleotide-binding</keyword>
<dbReference type="PROSITE" id="PS50893">
    <property type="entry name" value="ABC_TRANSPORTER_2"/>
    <property type="match status" value="1"/>
</dbReference>
<dbReference type="Pfam" id="PF00005">
    <property type="entry name" value="ABC_tran"/>
    <property type="match status" value="1"/>
</dbReference>
<keyword evidence="5" id="KW-1185">Reference proteome</keyword>
<dbReference type="InterPro" id="IPR003439">
    <property type="entry name" value="ABC_transporter-like_ATP-bd"/>
</dbReference>
<comment type="caution">
    <text evidence="4">The sequence shown here is derived from an EMBL/GenBank/DDBJ whole genome shotgun (WGS) entry which is preliminary data.</text>
</comment>
<dbReference type="GO" id="GO:0016887">
    <property type="term" value="F:ATP hydrolysis activity"/>
    <property type="evidence" value="ECO:0007669"/>
    <property type="project" value="InterPro"/>
</dbReference>
<evidence type="ECO:0000313" key="4">
    <source>
        <dbReference type="EMBL" id="KAG8237459.1"/>
    </source>
</evidence>
<keyword evidence="2" id="KW-0067">ATP-binding</keyword>
<evidence type="ECO:0000259" key="3">
    <source>
        <dbReference type="PROSITE" id="PS50893"/>
    </source>
</evidence>
<evidence type="ECO:0000256" key="1">
    <source>
        <dbReference type="ARBA" id="ARBA00022741"/>
    </source>
</evidence>
<dbReference type="OrthoDB" id="10056452at2759"/>
<dbReference type="GO" id="GO:0042626">
    <property type="term" value="F:ATPase-coupled transmembrane transporter activity"/>
    <property type="evidence" value="ECO:0007669"/>
    <property type="project" value="TreeGrafter"/>
</dbReference>
<feature type="domain" description="ABC transporter" evidence="3">
    <location>
        <begin position="1"/>
        <end position="175"/>
    </location>
</feature>
<dbReference type="GO" id="GO:0005524">
    <property type="term" value="F:ATP binding"/>
    <property type="evidence" value="ECO:0007669"/>
    <property type="project" value="UniProtKB-KW"/>
</dbReference>
<dbReference type="Proteomes" id="UP000792457">
    <property type="component" value="Unassembled WGS sequence"/>
</dbReference>
<evidence type="ECO:0000256" key="2">
    <source>
        <dbReference type="ARBA" id="ARBA00022840"/>
    </source>
</evidence>
<dbReference type="PANTHER" id="PTHR24223">
    <property type="entry name" value="ATP-BINDING CASSETTE SUB-FAMILY C"/>
    <property type="match status" value="1"/>
</dbReference>
<name>A0A8K0KLG4_LADFU</name>
<accession>A0A8K0KLG4</accession>
<dbReference type="SUPFAM" id="SSF52540">
    <property type="entry name" value="P-loop containing nucleoside triphosphate hydrolases"/>
    <property type="match status" value="1"/>
</dbReference>
<dbReference type="InterPro" id="IPR017871">
    <property type="entry name" value="ABC_transporter-like_CS"/>
</dbReference>
<sequence length="189" mass="20657">MKLQHGNMKVNGTVAYVTQQAWIFNETLQENILFGLPYNEQRYKATIAACGLKRDLELLSNGDLTEIGENGYNLSGGQKQRVSLARAVYSDRDIYLLDDPLSAVDANVASYIFHNCIHGPNAMLSGKTIIMVSHNTMALEGCDRLVVIKDGTILEEGSPAELAKLEGGDYSSLLKEISRDTCSPTSNAI</sequence>
<feature type="non-terminal residue" evidence="4">
    <location>
        <position position="189"/>
    </location>
</feature>
<dbReference type="Gene3D" id="3.40.50.300">
    <property type="entry name" value="P-loop containing nucleotide triphosphate hydrolases"/>
    <property type="match status" value="1"/>
</dbReference>
<dbReference type="PROSITE" id="PS00211">
    <property type="entry name" value="ABC_TRANSPORTER_1"/>
    <property type="match status" value="1"/>
</dbReference>
<protein>
    <recommendedName>
        <fullName evidence="3">ABC transporter domain-containing protein</fullName>
    </recommendedName>
</protein>
<reference evidence="4" key="1">
    <citation type="submission" date="2013-04" db="EMBL/GenBank/DDBJ databases">
        <authorList>
            <person name="Qu J."/>
            <person name="Murali S.C."/>
            <person name="Bandaranaike D."/>
            <person name="Bellair M."/>
            <person name="Blankenburg K."/>
            <person name="Chao H."/>
            <person name="Dinh H."/>
            <person name="Doddapaneni H."/>
            <person name="Downs B."/>
            <person name="Dugan-Rocha S."/>
            <person name="Elkadiri S."/>
            <person name="Gnanaolivu R.D."/>
            <person name="Hernandez B."/>
            <person name="Javaid M."/>
            <person name="Jayaseelan J.C."/>
            <person name="Lee S."/>
            <person name="Li M."/>
            <person name="Ming W."/>
            <person name="Munidasa M."/>
            <person name="Muniz J."/>
            <person name="Nguyen L."/>
            <person name="Ongeri F."/>
            <person name="Osuji N."/>
            <person name="Pu L.-L."/>
            <person name="Puazo M."/>
            <person name="Qu C."/>
            <person name="Quiroz J."/>
            <person name="Raj R."/>
            <person name="Weissenberger G."/>
            <person name="Xin Y."/>
            <person name="Zou X."/>
            <person name="Han Y."/>
            <person name="Richards S."/>
            <person name="Worley K."/>
            <person name="Muzny D."/>
            <person name="Gibbs R."/>
        </authorList>
    </citation>
    <scope>NUCLEOTIDE SEQUENCE</scope>
    <source>
        <strain evidence="4">Sampled in the wild</strain>
    </source>
</reference>
<reference evidence="4" key="2">
    <citation type="submission" date="2017-10" db="EMBL/GenBank/DDBJ databases">
        <title>Ladona fulva Genome sequencing and assembly.</title>
        <authorList>
            <person name="Murali S."/>
            <person name="Richards S."/>
            <person name="Bandaranaike D."/>
            <person name="Bellair M."/>
            <person name="Blankenburg K."/>
            <person name="Chao H."/>
            <person name="Dinh H."/>
            <person name="Doddapaneni H."/>
            <person name="Dugan-Rocha S."/>
            <person name="Elkadiri S."/>
            <person name="Gnanaolivu R."/>
            <person name="Hernandez B."/>
            <person name="Skinner E."/>
            <person name="Javaid M."/>
            <person name="Lee S."/>
            <person name="Li M."/>
            <person name="Ming W."/>
            <person name="Munidasa M."/>
            <person name="Muniz J."/>
            <person name="Nguyen L."/>
            <person name="Hughes D."/>
            <person name="Osuji N."/>
            <person name="Pu L.-L."/>
            <person name="Puazo M."/>
            <person name="Qu C."/>
            <person name="Quiroz J."/>
            <person name="Raj R."/>
            <person name="Weissenberger G."/>
            <person name="Xin Y."/>
            <person name="Zou X."/>
            <person name="Han Y."/>
            <person name="Worley K."/>
            <person name="Muzny D."/>
            <person name="Gibbs R."/>
        </authorList>
    </citation>
    <scope>NUCLEOTIDE SEQUENCE</scope>
    <source>
        <strain evidence="4">Sampled in the wild</strain>
    </source>
</reference>